<name>A0A832V486_9ARCH</name>
<keyword evidence="1" id="KW-0175">Coiled coil</keyword>
<dbReference type="AlphaFoldDB" id="A0A832V486"/>
<dbReference type="Proteomes" id="UP000604391">
    <property type="component" value="Unassembled WGS sequence"/>
</dbReference>
<sequence length="108" mass="12437">MAGDSKKSEAKEKIPETEDHVLDALKDLQAQLEQLSEEKRKLENTVASVEGKIESTTQKEDDTRRQLAELVKHEDALRRTERALHKKLEMLKSESSRVLEIKSRLQEV</sequence>
<comment type="caution">
    <text evidence="2">The sequence shown here is derived from an EMBL/GenBank/DDBJ whole genome shotgun (WGS) entry which is preliminary data.</text>
</comment>
<proteinExistence type="predicted"/>
<organism evidence="2 3">
    <name type="scientific">Candidatus Undinarchaeum marinum</name>
    <dbReference type="NCBI Taxonomy" id="2756141"/>
    <lineage>
        <taxon>Archaea</taxon>
        <taxon>Candidatus Undinarchaeota</taxon>
        <taxon>Candidatus Undinarchaeia</taxon>
        <taxon>Candidatus Undinarchaeales</taxon>
        <taxon>Candidatus Undinarchaeaceae</taxon>
        <taxon>Candidatus Undinarchaeum</taxon>
    </lineage>
</organism>
<protein>
    <submittedName>
        <fullName evidence="2">Uncharacterized protein</fullName>
    </submittedName>
</protein>
<evidence type="ECO:0000313" key="2">
    <source>
        <dbReference type="EMBL" id="HIJ99789.1"/>
    </source>
</evidence>
<reference evidence="2 3" key="1">
    <citation type="journal article" name="Nat. Commun.">
        <title>Undinarchaeota illuminate DPANN phylogeny and the impact of gene transfer on archaeal evolution.</title>
        <authorList>
            <person name="Dombrowski N."/>
            <person name="Williams T.A."/>
            <person name="Sun J."/>
            <person name="Woodcroft B.J."/>
            <person name="Lee J.H."/>
            <person name="Minh B.Q."/>
            <person name="Rinke C."/>
            <person name="Spang A."/>
        </authorList>
    </citation>
    <scope>NUCLEOTIDE SEQUENCE [LARGE SCALE GENOMIC DNA]</scope>
    <source>
        <strain evidence="2">MAG_bin17</strain>
    </source>
</reference>
<accession>A0A832V486</accession>
<evidence type="ECO:0000313" key="3">
    <source>
        <dbReference type="Proteomes" id="UP000604391"/>
    </source>
</evidence>
<keyword evidence="3" id="KW-1185">Reference proteome</keyword>
<feature type="coiled-coil region" evidence="1">
    <location>
        <begin position="18"/>
        <end position="59"/>
    </location>
</feature>
<dbReference type="EMBL" id="DVAD01000015">
    <property type="protein sequence ID" value="HIJ99789.1"/>
    <property type="molecule type" value="Genomic_DNA"/>
</dbReference>
<evidence type="ECO:0000256" key="1">
    <source>
        <dbReference type="SAM" id="Coils"/>
    </source>
</evidence>
<gene>
    <name evidence="2" type="ORF">H1011_03125</name>
</gene>